<evidence type="ECO:0000313" key="6">
    <source>
        <dbReference type="RefSeq" id="XP_022755371.1"/>
    </source>
</evidence>
<dbReference type="GO" id="GO:0008270">
    <property type="term" value="F:zinc ion binding"/>
    <property type="evidence" value="ECO:0007669"/>
    <property type="project" value="UniProtKB-KW"/>
</dbReference>
<gene>
    <name evidence="6" type="primary">LOC111303399</name>
</gene>
<dbReference type="PROSITE" id="PS50089">
    <property type="entry name" value="ZF_RING_2"/>
    <property type="match status" value="1"/>
</dbReference>
<name>A0A6P5ZSI7_DURZI</name>
<dbReference type="InterPro" id="IPR013083">
    <property type="entry name" value="Znf_RING/FYVE/PHD"/>
</dbReference>
<keyword evidence="1" id="KW-0863">Zinc-finger</keyword>
<evidence type="ECO:0000256" key="1">
    <source>
        <dbReference type="PROSITE-ProRule" id="PRU00175"/>
    </source>
</evidence>
<keyword evidence="1" id="KW-0479">Metal-binding</keyword>
<proteinExistence type="predicted"/>
<keyword evidence="3" id="KW-0812">Transmembrane</keyword>
<feature type="transmembrane region" description="Helical" evidence="3">
    <location>
        <begin position="79"/>
        <end position="110"/>
    </location>
</feature>
<dbReference type="KEGG" id="dzi:111303399"/>
<dbReference type="OrthoDB" id="1887732at2759"/>
<dbReference type="Gene3D" id="3.30.40.10">
    <property type="entry name" value="Zinc/RING finger domain, C3HC4 (zinc finger)"/>
    <property type="match status" value="1"/>
</dbReference>
<feature type="region of interest" description="Disordered" evidence="2">
    <location>
        <begin position="45"/>
        <end position="70"/>
    </location>
</feature>
<dbReference type="PANTHER" id="PTHR37752:SF1">
    <property type="entry name" value="OS02G0610700 PROTEIN"/>
    <property type="match status" value="1"/>
</dbReference>
<protein>
    <submittedName>
        <fullName evidence="6">Uncharacterized protein LOC111303399 isoform X1</fullName>
    </submittedName>
</protein>
<sequence length="371" mass="42062">MSPKNKQETFDPAPCLITYLKVGNRVLFFHKFLLLFATNCHPQTQSKKRSSAMPSASHDSPSGGSPPPPSKPKGKFLSLILKAIIMMFLISFFFLLLPLASFLLLLPLVLRHQRHRHSRHAHPSPGFSPKQLKKLPQFRFSKETKATYLELDPCVICLDGFKQGQWCRNLVGCGHLFHRKCLDAWLMKVPACPICRARVCLDNDDKCIWGFGSRGTDFQGLLDIIKMRREMIRRLLCWRRFYVCFQVFLDNLRIQWRFGRDQGSSLVASRTKGHAFRILANPNVSSGKGDPGNEVIMVDPLEAKRLAAKQMEQIKAKQKFKRRRQIEAINGAWAMIGLTAGLVIEGHTGKVGWLFVSDHPCFCGIGLFPCG</sequence>
<dbReference type="PANTHER" id="PTHR37752">
    <property type="entry name" value="OS02G0610700 PROTEIN"/>
    <property type="match status" value="1"/>
</dbReference>
<feature type="domain" description="RING-type" evidence="4">
    <location>
        <begin position="154"/>
        <end position="196"/>
    </location>
</feature>
<keyword evidence="1" id="KW-0862">Zinc</keyword>
<keyword evidence="3" id="KW-1133">Transmembrane helix</keyword>
<accession>A0A6P5ZSI7</accession>
<keyword evidence="3" id="KW-0472">Membrane</keyword>
<evidence type="ECO:0000256" key="3">
    <source>
        <dbReference type="SAM" id="Phobius"/>
    </source>
</evidence>
<organism evidence="5 6">
    <name type="scientific">Durio zibethinus</name>
    <name type="common">Durian</name>
    <dbReference type="NCBI Taxonomy" id="66656"/>
    <lineage>
        <taxon>Eukaryota</taxon>
        <taxon>Viridiplantae</taxon>
        <taxon>Streptophyta</taxon>
        <taxon>Embryophyta</taxon>
        <taxon>Tracheophyta</taxon>
        <taxon>Spermatophyta</taxon>
        <taxon>Magnoliopsida</taxon>
        <taxon>eudicotyledons</taxon>
        <taxon>Gunneridae</taxon>
        <taxon>Pentapetalae</taxon>
        <taxon>rosids</taxon>
        <taxon>malvids</taxon>
        <taxon>Malvales</taxon>
        <taxon>Malvaceae</taxon>
        <taxon>Helicteroideae</taxon>
        <taxon>Durio</taxon>
    </lineage>
</organism>
<dbReference type="SUPFAM" id="SSF57850">
    <property type="entry name" value="RING/U-box"/>
    <property type="match status" value="1"/>
</dbReference>
<dbReference type="Proteomes" id="UP000515121">
    <property type="component" value="Unplaced"/>
</dbReference>
<dbReference type="GO" id="GO:0009535">
    <property type="term" value="C:chloroplast thylakoid membrane"/>
    <property type="evidence" value="ECO:0007669"/>
    <property type="project" value="TreeGrafter"/>
</dbReference>
<dbReference type="RefSeq" id="XP_022755371.1">
    <property type="nucleotide sequence ID" value="XM_022899636.1"/>
</dbReference>
<dbReference type="SMART" id="SM00184">
    <property type="entry name" value="RING"/>
    <property type="match status" value="1"/>
</dbReference>
<evidence type="ECO:0000256" key="2">
    <source>
        <dbReference type="SAM" id="MobiDB-lite"/>
    </source>
</evidence>
<evidence type="ECO:0000313" key="5">
    <source>
        <dbReference type="Proteomes" id="UP000515121"/>
    </source>
</evidence>
<keyword evidence="5" id="KW-1185">Reference proteome</keyword>
<feature type="transmembrane region" description="Helical" evidence="3">
    <location>
        <begin position="326"/>
        <end position="344"/>
    </location>
</feature>
<dbReference type="InterPro" id="IPR053091">
    <property type="entry name" value="PSII_Assembly/Photoprotect-Rel"/>
</dbReference>
<evidence type="ECO:0000259" key="4">
    <source>
        <dbReference type="PROSITE" id="PS50089"/>
    </source>
</evidence>
<dbReference type="AlphaFoldDB" id="A0A6P5ZSI7"/>
<dbReference type="InterPro" id="IPR001841">
    <property type="entry name" value="Znf_RING"/>
</dbReference>
<dbReference type="GeneID" id="111303399"/>
<dbReference type="Pfam" id="PF13639">
    <property type="entry name" value="zf-RING_2"/>
    <property type="match status" value="1"/>
</dbReference>
<reference evidence="6" key="1">
    <citation type="submission" date="2025-08" db="UniProtKB">
        <authorList>
            <consortium name="RefSeq"/>
        </authorList>
    </citation>
    <scope>IDENTIFICATION</scope>
    <source>
        <tissue evidence="6">Fruit stalk</tissue>
    </source>
</reference>